<dbReference type="PANTHER" id="PTHR33170">
    <property type="entry name" value="DUF4283 DOMAIN-CONTAINING PROTEIN-RELATED"/>
    <property type="match status" value="1"/>
</dbReference>
<evidence type="ECO:0000313" key="2">
    <source>
        <dbReference type="Proteomes" id="UP000011116"/>
    </source>
</evidence>
<dbReference type="PANTHER" id="PTHR33170:SF22">
    <property type="entry name" value="OS10G0417100 PROTEIN"/>
    <property type="match status" value="1"/>
</dbReference>
<reference evidence="1" key="3">
    <citation type="submission" date="2022-01" db="UniProtKB">
        <authorList>
            <consortium name="EnsemblPlants"/>
        </authorList>
    </citation>
    <scope>IDENTIFICATION</scope>
    <source>
        <strain evidence="1">subsp. vulgare</strain>
    </source>
</reference>
<sequence>MSMLLPATRKHIVKRCSKLGHLASVCREFLLWECVASMCAFQSRGQGFYFIHDSCTANQMKERSNKIVVTIVEGETSTRQMELDLNDYLATGWHCSAHAIGPGGFVVSFPNPRAVAQICYVGRIILKTNGVVINVSKWSSAVGSKGVMEVAWVKISNAPLDKRSERNLAYVASLVGIPLEIDTATLHRPASARVKIGCRNIDVFLQLLNRFWVATFMTSILRWIGCW</sequence>
<dbReference type="AlphaFoldDB" id="A0A8I6WGQ9"/>
<dbReference type="Proteomes" id="UP000011116">
    <property type="component" value="Chromosome 1H"/>
</dbReference>
<dbReference type="Gramene" id="HORVU.MOREX.r3.1HG0038650.1">
    <property type="protein sequence ID" value="HORVU.MOREX.r3.1HG0038650.1.CDS1"/>
    <property type="gene ID" value="HORVU.MOREX.r3.1HG0038650"/>
</dbReference>
<name>A0A8I6WGQ9_HORVV</name>
<evidence type="ECO:0008006" key="3">
    <source>
        <dbReference type="Google" id="ProtNLM"/>
    </source>
</evidence>
<evidence type="ECO:0000313" key="1">
    <source>
        <dbReference type="EnsemblPlants" id="HORVU.MOREX.r3.1HG0038650.1.CDS1"/>
    </source>
</evidence>
<keyword evidence="2" id="KW-1185">Reference proteome</keyword>
<protein>
    <recommendedName>
        <fullName evidence="3">DUF4283 domain-containing protein</fullName>
    </recommendedName>
</protein>
<proteinExistence type="predicted"/>
<organism evidence="1 2">
    <name type="scientific">Hordeum vulgare subsp. vulgare</name>
    <name type="common">Domesticated barley</name>
    <dbReference type="NCBI Taxonomy" id="112509"/>
    <lineage>
        <taxon>Eukaryota</taxon>
        <taxon>Viridiplantae</taxon>
        <taxon>Streptophyta</taxon>
        <taxon>Embryophyta</taxon>
        <taxon>Tracheophyta</taxon>
        <taxon>Spermatophyta</taxon>
        <taxon>Magnoliopsida</taxon>
        <taxon>Liliopsida</taxon>
        <taxon>Poales</taxon>
        <taxon>Poaceae</taxon>
        <taxon>BOP clade</taxon>
        <taxon>Pooideae</taxon>
        <taxon>Triticodae</taxon>
        <taxon>Triticeae</taxon>
        <taxon>Hordeinae</taxon>
        <taxon>Hordeum</taxon>
    </lineage>
</organism>
<reference evidence="2" key="1">
    <citation type="journal article" date="2012" name="Nature">
        <title>A physical, genetic and functional sequence assembly of the barley genome.</title>
        <authorList>
            <consortium name="The International Barley Genome Sequencing Consortium"/>
            <person name="Mayer K.F."/>
            <person name="Waugh R."/>
            <person name="Brown J.W."/>
            <person name="Schulman A."/>
            <person name="Langridge P."/>
            <person name="Platzer M."/>
            <person name="Fincher G.B."/>
            <person name="Muehlbauer G.J."/>
            <person name="Sato K."/>
            <person name="Close T.J."/>
            <person name="Wise R.P."/>
            <person name="Stein N."/>
        </authorList>
    </citation>
    <scope>NUCLEOTIDE SEQUENCE [LARGE SCALE GENOMIC DNA]</scope>
    <source>
        <strain evidence="2">cv. Morex</strain>
    </source>
</reference>
<dbReference type="EnsemblPlants" id="HORVU.MOREX.r3.1HG0038650.1">
    <property type="protein sequence ID" value="HORVU.MOREX.r3.1HG0038650.1.CDS1"/>
    <property type="gene ID" value="HORVU.MOREX.r3.1HG0038650"/>
</dbReference>
<reference evidence="1" key="2">
    <citation type="submission" date="2020-10" db="EMBL/GenBank/DDBJ databases">
        <authorList>
            <person name="Scholz U."/>
            <person name="Mascher M."/>
            <person name="Fiebig A."/>
        </authorList>
    </citation>
    <scope>NUCLEOTIDE SEQUENCE [LARGE SCALE GENOMIC DNA]</scope>
    <source>
        <strain evidence="1">cv. Morex</strain>
    </source>
</reference>
<accession>A0A8I6WGQ9</accession>